<comment type="caution">
    <text evidence="1">The sequence shown here is derived from an EMBL/GenBank/DDBJ whole genome shotgun (WGS) entry which is preliminary data.</text>
</comment>
<dbReference type="EMBL" id="MLFT02000006">
    <property type="protein sequence ID" value="PHT44446.1"/>
    <property type="molecule type" value="Genomic_DNA"/>
</dbReference>
<reference evidence="2" key="2">
    <citation type="journal article" date="2017" name="J. Anim. Genet.">
        <title>Multiple reference genome sequences of hot pepper reveal the massive evolution of plant disease resistance genes by retroduplication.</title>
        <authorList>
            <person name="Kim S."/>
            <person name="Park J."/>
            <person name="Yeom S.-I."/>
            <person name="Kim Y.-M."/>
            <person name="Seo E."/>
            <person name="Kim K.-T."/>
            <person name="Kim M.-S."/>
            <person name="Lee J.M."/>
            <person name="Cheong K."/>
            <person name="Shin H.-S."/>
            <person name="Kim S.-B."/>
            <person name="Han K."/>
            <person name="Lee J."/>
            <person name="Park M."/>
            <person name="Lee H.-A."/>
            <person name="Lee H.-Y."/>
            <person name="Lee Y."/>
            <person name="Oh S."/>
            <person name="Lee J.H."/>
            <person name="Choi E."/>
            <person name="Choi E."/>
            <person name="Lee S.E."/>
            <person name="Jeon J."/>
            <person name="Kim H."/>
            <person name="Choi G."/>
            <person name="Song H."/>
            <person name="Lee J."/>
            <person name="Lee S.-C."/>
            <person name="Kwon J.-K."/>
            <person name="Lee H.-Y."/>
            <person name="Koo N."/>
            <person name="Hong Y."/>
            <person name="Kim R.W."/>
            <person name="Kang W.-H."/>
            <person name="Huh J.H."/>
            <person name="Kang B.-C."/>
            <person name="Yang T.-J."/>
            <person name="Lee Y.-H."/>
            <person name="Bennetzen J.L."/>
            <person name="Choi D."/>
        </authorList>
    </citation>
    <scope>NUCLEOTIDE SEQUENCE [LARGE SCALE GENOMIC DNA]</scope>
    <source>
        <strain evidence="2">cv. PBC81</strain>
    </source>
</reference>
<accession>A0A2G2WGR9</accession>
<reference evidence="1 2" key="1">
    <citation type="journal article" date="2017" name="Genome Biol.">
        <title>New reference genome sequences of hot pepper reveal the massive evolution of plant disease-resistance genes by retroduplication.</title>
        <authorList>
            <person name="Kim S."/>
            <person name="Park J."/>
            <person name="Yeom S.I."/>
            <person name="Kim Y.M."/>
            <person name="Seo E."/>
            <person name="Kim K.T."/>
            <person name="Kim M.S."/>
            <person name="Lee J.M."/>
            <person name="Cheong K."/>
            <person name="Shin H.S."/>
            <person name="Kim S.B."/>
            <person name="Han K."/>
            <person name="Lee J."/>
            <person name="Park M."/>
            <person name="Lee H.A."/>
            <person name="Lee H.Y."/>
            <person name="Lee Y."/>
            <person name="Oh S."/>
            <person name="Lee J.H."/>
            <person name="Choi E."/>
            <person name="Choi E."/>
            <person name="Lee S.E."/>
            <person name="Jeon J."/>
            <person name="Kim H."/>
            <person name="Choi G."/>
            <person name="Song H."/>
            <person name="Lee J."/>
            <person name="Lee S.C."/>
            <person name="Kwon J.K."/>
            <person name="Lee H.Y."/>
            <person name="Koo N."/>
            <person name="Hong Y."/>
            <person name="Kim R.W."/>
            <person name="Kang W.H."/>
            <person name="Huh J.H."/>
            <person name="Kang B.C."/>
            <person name="Yang T.J."/>
            <person name="Lee Y.H."/>
            <person name="Bennetzen J.L."/>
            <person name="Choi D."/>
        </authorList>
    </citation>
    <scope>NUCLEOTIDE SEQUENCE [LARGE SCALE GENOMIC DNA]</scope>
    <source>
        <strain evidence="2">cv. PBC81</strain>
    </source>
</reference>
<proteinExistence type="predicted"/>
<organism evidence="1 2">
    <name type="scientific">Capsicum baccatum</name>
    <name type="common">Peruvian pepper</name>
    <dbReference type="NCBI Taxonomy" id="33114"/>
    <lineage>
        <taxon>Eukaryota</taxon>
        <taxon>Viridiplantae</taxon>
        <taxon>Streptophyta</taxon>
        <taxon>Embryophyta</taxon>
        <taxon>Tracheophyta</taxon>
        <taxon>Spermatophyta</taxon>
        <taxon>Magnoliopsida</taxon>
        <taxon>eudicotyledons</taxon>
        <taxon>Gunneridae</taxon>
        <taxon>Pentapetalae</taxon>
        <taxon>asterids</taxon>
        <taxon>lamiids</taxon>
        <taxon>Solanales</taxon>
        <taxon>Solanaceae</taxon>
        <taxon>Solanoideae</taxon>
        <taxon>Capsiceae</taxon>
        <taxon>Capsicum</taxon>
    </lineage>
</organism>
<gene>
    <name evidence="1" type="ORF">CQW23_13604</name>
</gene>
<protein>
    <submittedName>
        <fullName evidence="1">Uncharacterized protein</fullName>
    </submittedName>
</protein>
<evidence type="ECO:0000313" key="1">
    <source>
        <dbReference type="EMBL" id="PHT44446.1"/>
    </source>
</evidence>
<sequence>MGLATSVLYASYPISQFLSIVQEIPSSQTMVVELTCTENQPPISIGSCGPAVSYDQAVQIGATVSIIDSLNLIPKLMPQAISRSEFVHGNGDTFIKNISSTVKTLNIGLMCYTKRQMFDKCTLIEGDALADKHGKEEVEASKEQVMGMYKAVVTCFLQKSHAYA</sequence>
<dbReference type="AlphaFoldDB" id="A0A2G2WGR9"/>
<keyword evidence="2" id="KW-1185">Reference proteome</keyword>
<name>A0A2G2WGR9_CAPBA</name>
<evidence type="ECO:0000313" key="2">
    <source>
        <dbReference type="Proteomes" id="UP000224567"/>
    </source>
</evidence>
<dbReference type="Proteomes" id="UP000224567">
    <property type="component" value="Unassembled WGS sequence"/>
</dbReference>